<dbReference type="EMBL" id="CP049616">
    <property type="protein sequence ID" value="QII44213.1"/>
    <property type="molecule type" value="Genomic_DNA"/>
</dbReference>
<gene>
    <name evidence="1" type="ORF">GVT53_05835</name>
</gene>
<sequence length="83" mass="9461">MLKIFKNSSPTPSLHQLDRLYGQAICKCPLQEQISYCQRLIESSEYHLGQSCPKKDSTRLKQLIKAAGTELKRLHSQVSSQRS</sequence>
<protein>
    <submittedName>
        <fullName evidence="1">Uncharacterized protein</fullName>
    </submittedName>
</protein>
<accession>A0A6G7J031</accession>
<organism evidence="1 2">
    <name type="scientific">Flagellimonas oceani</name>
    <dbReference type="NCBI Taxonomy" id="2698672"/>
    <lineage>
        <taxon>Bacteria</taxon>
        <taxon>Pseudomonadati</taxon>
        <taxon>Bacteroidota</taxon>
        <taxon>Flavobacteriia</taxon>
        <taxon>Flavobacteriales</taxon>
        <taxon>Flavobacteriaceae</taxon>
        <taxon>Flagellimonas</taxon>
    </lineage>
</organism>
<dbReference type="AlphaFoldDB" id="A0A6G7J031"/>
<proteinExistence type="predicted"/>
<reference evidence="1 2" key="1">
    <citation type="submission" date="2020-02" db="EMBL/GenBank/DDBJ databases">
        <title>Complete genome of Muricauda sp. 501str8.</title>
        <authorList>
            <person name="Dong B."/>
            <person name="Zhu S."/>
            <person name="Yang J."/>
            <person name="Chen J."/>
        </authorList>
    </citation>
    <scope>NUCLEOTIDE SEQUENCE [LARGE SCALE GENOMIC DNA]</scope>
    <source>
        <strain evidence="1 2">501str8</strain>
    </source>
</reference>
<dbReference type="KEGG" id="mut:GVT53_05835"/>
<dbReference type="RefSeq" id="WP_166247874.1">
    <property type="nucleotide sequence ID" value="NZ_CP049616.1"/>
</dbReference>
<keyword evidence="2" id="KW-1185">Reference proteome</keyword>
<evidence type="ECO:0000313" key="1">
    <source>
        <dbReference type="EMBL" id="QII44213.1"/>
    </source>
</evidence>
<dbReference type="Proteomes" id="UP000502928">
    <property type="component" value="Chromosome"/>
</dbReference>
<evidence type="ECO:0000313" key="2">
    <source>
        <dbReference type="Proteomes" id="UP000502928"/>
    </source>
</evidence>
<name>A0A6G7J031_9FLAO</name>